<evidence type="ECO:0000313" key="2">
    <source>
        <dbReference type="EMBL" id="CAJ1395057.1"/>
    </source>
</evidence>
<evidence type="ECO:0000313" key="3">
    <source>
        <dbReference type="Proteomes" id="UP001178507"/>
    </source>
</evidence>
<protein>
    <submittedName>
        <fullName evidence="2">Uncharacterized protein</fullName>
    </submittedName>
</protein>
<feature type="compositionally biased region" description="Basic and acidic residues" evidence="1">
    <location>
        <begin position="182"/>
        <end position="196"/>
    </location>
</feature>
<organism evidence="2 3">
    <name type="scientific">Effrenium voratum</name>
    <dbReference type="NCBI Taxonomy" id="2562239"/>
    <lineage>
        <taxon>Eukaryota</taxon>
        <taxon>Sar</taxon>
        <taxon>Alveolata</taxon>
        <taxon>Dinophyceae</taxon>
        <taxon>Suessiales</taxon>
        <taxon>Symbiodiniaceae</taxon>
        <taxon>Effrenium</taxon>
    </lineage>
</organism>
<dbReference type="Proteomes" id="UP001178507">
    <property type="component" value="Unassembled WGS sequence"/>
</dbReference>
<name>A0AA36IW27_9DINO</name>
<proteinExistence type="predicted"/>
<sequence>MASLVFSLADGRVRAFAFESGDVIEDFNSLEQWEVTNDTDRLQSILSKMTIAKIDSTLRSLNFSTRKGCTKAVMIRSFLEQWERIKVGALATHAHNQAMAYLQNEATANAPASSSNVATGSDGSSFTPFNGYAHRLADEVNADPSTNLLGNSEVDDLITQAREMGWKINVIRRANMPNVRTNNEKSEDSESEKSEDRESENDFTLADFLETNTFDEDDTHLFYQFFLEDGTDFITKTVRVMDWKRNFKLLEFKALASTTISFLKNMICDGINEMRRTKHIGGNGMTIRDFNLINNGVKMHDDDVLDNFQDDEGENDHVTVYLRLVLRGGGKMLGAKKASITKKTIIEEKKKDVLVKVMNVNIVNMVVEKKTIEEAGQSMTTLYNCAETDGMTAFKYLLQKLSTRNLGDRKSSPAIDALNATHVDMRLVKLGDMMLRDTYPSLFTLSDEVSGMLESAELTFDYILHCAFLKESGSMNWAEVKRAIEDEQVRRSPPADIAGEDMSL</sequence>
<feature type="region of interest" description="Disordered" evidence="1">
    <location>
        <begin position="177"/>
        <end position="202"/>
    </location>
</feature>
<gene>
    <name evidence="2" type="ORF">EVOR1521_LOCUS19579</name>
</gene>
<reference evidence="2" key="1">
    <citation type="submission" date="2023-08" db="EMBL/GenBank/DDBJ databases">
        <authorList>
            <person name="Chen Y."/>
            <person name="Shah S."/>
            <person name="Dougan E. K."/>
            <person name="Thang M."/>
            <person name="Chan C."/>
        </authorList>
    </citation>
    <scope>NUCLEOTIDE SEQUENCE</scope>
</reference>
<accession>A0AA36IW27</accession>
<dbReference type="AlphaFoldDB" id="A0AA36IW27"/>
<keyword evidence="3" id="KW-1185">Reference proteome</keyword>
<comment type="caution">
    <text evidence="2">The sequence shown here is derived from an EMBL/GenBank/DDBJ whole genome shotgun (WGS) entry which is preliminary data.</text>
</comment>
<dbReference type="EMBL" id="CAUJNA010003042">
    <property type="protein sequence ID" value="CAJ1395057.1"/>
    <property type="molecule type" value="Genomic_DNA"/>
</dbReference>
<evidence type="ECO:0000256" key="1">
    <source>
        <dbReference type="SAM" id="MobiDB-lite"/>
    </source>
</evidence>